<organism evidence="1 2">
    <name type="scientific">Araneus ventricosus</name>
    <name type="common">Orbweaver spider</name>
    <name type="synonym">Epeira ventricosa</name>
    <dbReference type="NCBI Taxonomy" id="182803"/>
    <lineage>
        <taxon>Eukaryota</taxon>
        <taxon>Metazoa</taxon>
        <taxon>Ecdysozoa</taxon>
        <taxon>Arthropoda</taxon>
        <taxon>Chelicerata</taxon>
        <taxon>Arachnida</taxon>
        <taxon>Araneae</taxon>
        <taxon>Araneomorphae</taxon>
        <taxon>Entelegynae</taxon>
        <taxon>Araneoidea</taxon>
        <taxon>Araneidae</taxon>
        <taxon>Araneus</taxon>
    </lineage>
</organism>
<dbReference type="EMBL" id="BGPR01000337">
    <property type="protein sequence ID" value="GBM14008.1"/>
    <property type="molecule type" value="Genomic_DNA"/>
</dbReference>
<proteinExistence type="predicted"/>
<keyword evidence="2" id="KW-1185">Reference proteome</keyword>
<evidence type="ECO:0000313" key="1">
    <source>
        <dbReference type="EMBL" id="GBM14008.1"/>
    </source>
</evidence>
<dbReference type="AlphaFoldDB" id="A0A4Y2DDA1"/>
<dbReference type="Proteomes" id="UP000499080">
    <property type="component" value="Unassembled WGS sequence"/>
</dbReference>
<name>A0A4Y2DDA1_ARAVE</name>
<gene>
    <name evidence="1" type="ORF">AVEN_166194_1</name>
</gene>
<sequence length="118" mass="13231">MHAILLVVASFFQLENPKPRFQHRTGSLAVIFTPCHSQANPQTLTLSRGMGELGVVLKKKMQGMPKKSSPSRKNGRRSLLQLQTLLNSMPCRCQANLLMPEGLLTKVLICHCSYFHRS</sequence>
<evidence type="ECO:0000313" key="2">
    <source>
        <dbReference type="Proteomes" id="UP000499080"/>
    </source>
</evidence>
<comment type="caution">
    <text evidence="1">The sequence shown here is derived from an EMBL/GenBank/DDBJ whole genome shotgun (WGS) entry which is preliminary data.</text>
</comment>
<reference evidence="1 2" key="1">
    <citation type="journal article" date="2019" name="Sci. Rep.">
        <title>Orb-weaving spider Araneus ventricosus genome elucidates the spidroin gene catalogue.</title>
        <authorList>
            <person name="Kono N."/>
            <person name="Nakamura H."/>
            <person name="Ohtoshi R."/>
            <person name="Moran D.A.P."/>
            <person name="Shinohara A."/>
            <person name="Yoshida Y."/>
            <person name="Fujiwara M."/>
            <person name="Mori M."/>
            <person name="Tomita M."/>
            <person name="Arakawa K."/>
        </authorList>
    </citation>
    <scope>NUCLEOTIDE SEQUENCE [LARGE SCALE GENOMIC DNA]</scope>
</reference>
<protein>
    <submittedName>
        <fullName evidence="1">Uncharacterized protein</fullName>
    </submittedName>
</protein>
<accession>A0A4Y2DDA1</accession>